<reference evidence="1" key="2">
    <citation type="journal article" date="2015" name="Data Brief">
        <title>Shoot transcriptome of the giant reed, Arundo donax.</title>
        <authorList>
            <person name="Barrero R.A."/>
            <person name="Guerrero F.D."/>
            <person name="Moolhuijzen P."/>
            <person name="Goolsby J.A."/>
            <person name="Tidwell J."/>
            <person name="Bellgard S.E."/>
            <person name="Bellgard M.I."/>
        </authorList>
    </citation>
    <scope>NUCLEOTIDE SEQUENCE</scope>
    <source>
        <tissue evidence="1">Shoot tissue taken approximately 20 cm above the soil surface</tissue>
    </source>
</reference>
<sequence length="48" mass="5342">MRLCDGLDFGICYVIFYGIDSDMVDTCTIISSHVHGISLYVIVKIVIC</sequence>
<proteinExistence type="predicted"/>
<dbReference type="AlphaFoldDB" id="A0A0A9EKP4"/>
<protein>
    <submittedName>
        <fullName evidence="1">Uncharacterized protein</fullName>
    </submittedName>
</protein>
<organism evidence="1">
    <name type="scientific">Arundo donax</name>
    <name type="common">Giant reed</name>
    <name type="synonym">Donax arundinaceus</name>
    <dbReference type="NCBI Taxonomy" id="35708"/>
    <lineage>
        <taxon>Eukaryota</taxon>
        <taxon>Viridiplantae</taxon>
        <taxon>Streptophyta</taxon>
        <taxon>Embryophyta</taxon>
        <taxon>Tracheophyta</taxon>
        <taxon>Spermatophyta</taxon>
        <taxon>Magnoliopsida</taxon>
        <taxon>Liliopsida</taxon>
        <taxon>Poales</taxon>
        <taxon>Poaceae</taxon>
        <taxon>PACMAD clade</taxon>
        <taxon>Arundinoideae</taxon>
        <taxon>Arundineae</taxon>
        <taxon>Arundo</taxon>
    </lineage>
</organism>
<name>A0A0A9EKP4_ARUDO</name>
<dbReference type="EMBL" id="GBRH01199445">
    <property type="protein sequence ID" value="JAD98450.1"/>
    <property type="molecule type" value="Transcribed_RNA"/>
</dbReference>
<accession>A0A0A9EKP4</accession>
<reference evidence="1" key="1">
    <citation type="submission" date="2014-09" db="EMBL/GenBank/DDBJ databases">
        <authorList>
            <person name="Magalhaes I.L.F."/>
            <person name="Oliveira U."/>
            <person name="Santos F.R."/>
            <person name="Vidigal T.H.D.A."/>
            <person name="Brescovit A.D."/>
            <person name="Santos A.J."/>
        </authorList>
    </citation>
    <scope>NUCLEOTIDE SEQUENCE</scope>
    <source>
        <tissue evidence="1">Shoot tissue taken approximately 20 cm above the soil surface</tissue>
    </source>
</reference>
<evidence type="ECO:0000313" key="1">
    <source>
        <dbReference type="EMBL" id="JAD98450.1"/>
    </source>
</evidence>